<feature type="signal peptide" evidence="3">
    <location>
        <begin position="1"/>
        <end position="28"/>
    </location>
</feature>
<feature type="transmembrane region" description="Helical" evidence="2">
    <location>
        <begin position="127"/>
        <end position="149"/>
    </location>
</feature>
<evidence type="ECO:0000256" key="2">
    <source>
        <dbReference type="SAM" id="Phobius"/>
    </source>
</evidence>
<organism evidence="4 5">
    <name type="scientific">Cucumis sativus</name>
    <name type="common">Cucumber</name>
    <dbReference type="NCBI Taxonomy" id="3659"/>
    <lineage>
        <taxon>Eukaryota</taxon>
        <taxon>Viridiplantae</taxon>
        <taxon>Streptophyta</taxon>
        <taxon>Embryophyta</taxon>
        <taxon>Tracheophyta</taxon>
        <taxon>Spermatophyta</taxon>
        <taxon>Magnoliopsida</taxon>
        <taxon>eudicotyledons</taxon>
        <taxon>Gunneridae</taxon>
        <taxon>Pentapetalae</taxon>
        <taxon>rosids</taxon>
        <taxon>fabids</taxon>
        <taxon>Cucurbitales</taxon>
        <taxon>Cucurbitaceae</taxon>
        <taxon>Benincaseae</taxon>
        <taxon>Cucumis</taxon>
    </lineage>
</organism>
<reference evidence="4 5" key="1">
    <citation type="journal article" date="2009" name="Nat. Genet.">
        <title>The genome of the cucumber, Cucumis sativus L.</title>
        <authorList>
            <person name="Huang S."/>
            <person name="Li R."/>
            <person name="Zhang Z."/>
            <person name="Li L."/>
            <person name="Gu X."/>
            <person name="Fan W."/>
            <person name="Lucas W.J."/>
            <person name="Wang X."/>
            <person name="Xie B."/>
            <person name="Ni P."/>
            <person name="Ren Y."/>
            <person name="Zhu H."/>
            <person name="Li J."/>
            <person name="Lin K."/>
            <person name="Jin W."/>
            <person name="Fei Z."/>
            <person name="Li G."/>
            <person name="Staub J."/>
            <person name="Kilian A."/>
            <person name="van der Vossen E.A."/>
            <person name="Wu Y."/>
            <person name="Guo J."/>
            <person name="He J."/>
            <person name="Jia Z."/>
            <person name="Ren Y."/>
            <person name="Tian G."/>
            <person name="Lu Y."/>
            <person name="Ruan J."/>
            <person name="Qian W."/>
            <person name="Wang M."/>
            <person name="Huang Q."/>
            <person name="Li B."/>
            <person name="Xuan Z."/>
            <person name="Cao J."/>
            <person name="Asan"/>
            <person name="Wu Z."/>
            <person name="Zhang J."/>
            <person name="Cai Q."/>
            <person name="Bai Y."/>
            <person name="Zhao B."/>
            <person name="Han Y."/>
            <person name="Li Y."/>
            <person name="Li X."/>
            <person name="Wang S."/>
            <person name="Shi Q."/>
            <person name="Liu S."/>
            <person name="Cho W.K."/>
            <person name="Kim J.Y."/>
            <person name="Xu Y."/>
            <person name="Heller-Uszynska K."/>
            <person name="Miao H."/>
            <person name="Cheng Z."/>
            <person name="Zhang S."/>
            <person name="Wu J."/>
            <person name="Yang Y."/>
            <person name="Kang H."/>
            <person name="Li M."/>
            <person name="Liang H."/>
            <person name="Ren X."/>
            <person name="Shi Z."/>
            <person name="Wen M."/>
            <person name="Jian M."/>
            <person name="Yang H."/>
            <person name="Zhang G."/>
            <person name="Yang Z."/>
            <person name="Chen R."/>
            <person name="Liu S."/>
            <person name="Li J."/>
            <person name="Ma L."/>
            <person name="Liu H."/>
            <person name="Zhou Y."/>
            <person name="Zhao J."/>
            <person name="Fang X."/>
            <person name="Li G."/>
            <person name="Fang L."/>
            <person name="Li Y."/>
            <person name="Liu D."/>
            <person name="Zheng H."/>
            <person name="Zhang Y."/>
            <person name="Qin N."/>
            <person name="Li Z."/>
            <person name="Yang G."/>
            <person name="Yang S."/>
            <person name="Bolund L."/>
            <person name="Kristiansen K."/>
            <person name="Zheng H."/>
            <person name="Li S."/>
            <person name="Zhang X."/>
            <person name="Yang H."/>
            <person name="Wang J."/>
            <person name="Sun R."/>
            <person name="Zhang B."/>
            <person name="Jiang S."/>
            <person name="Wang J."/>
            <person name="Du Y."/>
            <person name="Li S."/>
        </authorList>
    </citation>
    <scope>NUCLEOTIDE SEQUENCE [LARGE SCALE GENOMIC DNA]</scope>
    <source>
        <strain evidence="5">cv. 9930</strain>
    </source>
</reference>
<feature type="compositionally biased region" description="Low complexity" evidence="1">
    <location>
        <begin position="85"/>
        <end position="103"/>
    </location>
</feature>
<dbReference type="Gramene" id="KGN64559">
    <property type="protein sequence ID" value="KGN64559"/>
    <property type="gene ID" value="Csa_1G064810"/>
</dbReference>
<reference evidence="4 5" key="3">
    <citation type="journal article" date="2010" name="BMC Genomics">
        <title>Transcriptome sequencing and comparative analysis of cucumber flowers with different sex types.</title>
        <authorList>
            <person name="Guo S."/>
            <person name="Zheng Y."/>
            <person name="Joung J.G."/>
            <person name="Liu S."/>
            <person name="Zhang Z."/>
            <person name="Crasta O.R."/>
            <person name="Sobral B.W."/>
            <person name="Xu Y."/>
            <person name="Huang S."/>
            <person name="Fei Z."/>
        </authorList>
    </citation>
    <scope>NUCLEOTIDE SEQUENCE [LARGE SCALE GENOMIC DNA]</scope>
    <source>
        <strain evidence="5">cv. 9930</strain>
    </source>
</reference>
<evidence type="ECO:0000313" key="5">
    <source>
        <dbReference type="Proteomes" id="UP000029981"/>
    </source>
</evidence>
<evidence type="ECO:0000256" key="1">
    <source>
        <dbReference type="SAM" id="MobiDB-lite"/>
    </source>
</evidence>
<dbReference type="Proteomes" id="UP000029981">
    <property type="component" value="Chromosome 1"/>
</dbReference>
<dbReference type="eggNOG" id="KOG0017">
    <property type="taxonomic scope" value="Eukaryota"/>
</dbReference>
<dbReference type="AlphaFoldDB" id="A0A0A0LUB0"/>
<feature type="region of interest" description="Disordered" evidence="1">
    <location>
        <begin position="65"/>
        <end position="118"/>
    </location>
</feature>
<feature type="compositionally biased region" description="Pro residues" evidence="1">
    <location>
        <begin position="66"/>
        <end position="83"/>
    </location>
</feature>
<keyword evidence="2" id="KW-0472">Membrane</keyword>
<reference evidence="4 5" key="2">
    <citation type="journal article" date="2009" name="PLoS ONE">
        <title>An integrated genetic and cytogenetic map of the cucumber genome.</title>
        <authorList>
            <person name="Ren Y."/>
            <person name="Zhang Z."/>
            <person name="Liu J."/>
            <person name="Staub J.E."/>
            <person name="Han Y."/>
            <person name="Cheng Z."/>
            <person name="Li X."/>
            <person name="Lu J."/>
            <person name="Miao H."/>
            <person name="Kang H."/>
            <person name="Xie B."/>
            <person name="Gu X."/>
            <person name="Wang X."/>
            <person name="Du Y."/>
            <person name="Jin W."/>
            <person name="Huang S."/>
        </authorList>
    </citation>
    <scope>NUCLEOTIDE SEQUENCE [LARGE SCALE GENOMIC DNA]</scope>
    <source>
        <strain evidence="5">cv. 9930</strain>
    </source>
</reference>
<keyword evidence="5" id="KW-1185">Reference proteome</keyword>
<feature type="chain" id="PRO_5001966314" evidence="3">
    <location>
        <begin position="29"/>
        <end position="262"/>
    </location>
</feature>
<proteinExistence type="predicted"/>
<name>A0A0A0LUB0_CUCSA</name>
<evidence type="ECO:0000256" key="3">
    <source>
        <dbReference type="SAM" id="SignalP"/>
    </source>
</evidence>
<sequence>MKRYSIRFVNMRSFVVFLVSSLVSLSMAMEAPTNILIHPSLSAPISPSHQTLLTSLHLLNASAFDPPTPNTFPPPPLDAPPPAQSSTKSNPSPSPSSSLSSPSTPLPPPTSRRSPISVGNRSAPVQIVAIVIATTIIFIGALVGGFCYLRRRVLQNPPLVASEVVNLIMSRELWLALEELYGATSKSPYKSIGIILQNTRKGTMRMTEYLSMMKQTLENMQLAGSPISHEDLFSYVLVGLDVEYIPIVCDIEGKNSPTWHDV</sequence>
<dbReference type="PANTHER" id="PTHR47481">
    <property type="match status" value="1"/>
</dbReference>
<evidence type="ECO:0000313" key="4">
    <source>
        <dbReference type="EMBL" id="KGN64559.1"/>
    </source>
</evidence>
<gene>
    <name evidence="4" type="ORF">Csa_1G064810</name>
</gene>
<dbReference type="EMBL" id="CM002922">
    <property type="protein sequence ID" value="KGN64559.1"/>
    <property type="molecule type" value="Genomic_DNA"/>
</dbReference>
<keyword evidence="2" id="KW-0812">Transmembrane</keyword>
<protein>
    <submittedName>
        <fullName evidence="4">Uncharacterized protein</fullName>
    </submittedName>
</protein>
<reference evidence="4 5" key="4">
    <citation type="journal article" date="2011" name="BMC Genomics">
        <title>RNA-Seq improves annotation of protein-coding genes in the cucumber genome.</title>
        <authorList>
            <person name="Li Z."/>
            <person name="Zhang Z."/>
            <person name="Yan P."/>
            <person name="Huang S."/>
            <person name="Fei Z."/>
            <person name="Lin K."/>
        </authorList>
    </citation>
    <scope>NUCLEOTIDE SEQUENCE [LARGE SCALE GENOMIC DNA]</scope>
    <source>
        <strain evidence="5">cv. 9930</strain>
    </source>
</reference>
<dbReference type="PANTHER" id="PTHR47481:SF34">
    <property type="entry name" value="CCHC-TYPE DOMAIN-CONTAINING PROTEIN"/>
    <property type="match status" value="1"/>
</dbReference>
<keyword evidence="3" id="KW-0732">Signal</keyword>
<accession>A0A0A0LUB0</accession>
<keyword evidence="2" id="KW-1133">Transmembrane helix</keyword>